<keyword evidence="3" id="KW-0808">Transferase</keyword>
<feature type="transmembrane region" description="Helical" evidence="4">
    <location>
        <begin position="101"/>
        <end position="122"/>
    </location>
</feature>
<evidence type="ECO:0000313" key="7">
    <source>
        <dbReference type="Proteomes" id="UP000436088"/>
    </source>
</evidence>
<dbReference type="EMBL" id="VEPZ02001544">
    <property type="protein sequence ID" value="KAE8668615.1"/>
    <property type="molecule type" value="Genomic_DNA"/>
</dbReference>
<accession>A0A6A2XNU4</accession>
<keyword evidence="2" id="KW-0328">Glycosyltransferase</keyword>
<keyword evidence="4" id="KW-0812">Transmembrane</keyword>
<name>A0A6A2XNU4_HIBSY</name>
<evidence type="ECO:0000259" key="5">
    <source>
        <dbReference type="Pfam" id="PF26168"/>
    </source>
</evidence>
<dbReference type="PANTHER" id="PTHR11926:SF1311">
    <property type="entry name" value="UDP-GLYCOSYLTRANSFERASE 74F2"/>
    <property type="match status" value="1"/>
</dbReference>
<comment type="similarity">
    <text evidence="1">Belongs to the UDP-glycosyltransferase family.</text>
</comment>
<feature type="domain" description="Glycosyltransferase N-terminal" evidence="5">
    <location>
        <begin position="8"/>
        <end position="49"/>
    </location>
</feature>
<dbReference type="Pfam" id="PF26168">
    <property type="entry name" value="Glyco_transf_N"/>
    <property type="match status" value="1"/>
</dbReference>
<reference evidence="6" key="1">
    <citation type="submission" date="2019-09" db="EMBL/GenBank/DDBJ databases">
        <title>Draft genome information of white flower Hibiscus syriacus.</title>
        <authorList>
            <person name="Kim Y.-M."/>
        </authorList>
    </citation>
    <scope>NUCLEOTIDE SEQUENCE [LARGE SCALE GENOMIC DNA]</scope>
    <source>
        <strain evidence="6">YM2019G1</strain>
    </source>
</reference>
<dbReference type="InterPro" id="IPR002213">
    <property type="entry name" value="UDP_glucos_trans"/>
</dbReference>
<dbReference type="Pfam" id="PF00201">
    <property type="entry name" value="UDPGT"/>
    <property type="match status" value="1"/>
</dbReference>
<dbReference type="CDD" id="cd03784">
    <property type="entry name" value="GT1_Gtf-like"/>
    <property type="match status" value="1"/>
</dbReference>
<gene>
    <name evidence="6" type="ORF">F3Y22_tig00112289pilonHSYRG00030</name>
</gene>
<keyword evidence="7" id="KW-1185">Reference proteome</keyword>
<dbReference type="Gene3D" id="3.40.50.2000">
    <property type="entry name" value="Glycogen Phosphorylase B"/>
    <property type="match status" value="3"/>
</dbReference>
<evidence type="ECO:0000256" key="2">
    <source>
        <dbReference type="ARBA" id="ARBA00022676"/>
    </source>
</evidence>
<organism evidence="6 7">
    <name type="scientific">Hibiscus syriacus</name>
    <name type="common">Rose of Sharon</name>
    <dbReference type="NCBI Taxonomy" id="106335"/>
    <lineage>
        <taxon>Eukaryota</taxon>
        <taxon>Viridiplantae</taxon>
        <taxon>Streptophyta</taxon>
        <taxon>Embryophyta</taxon>
        <taxon>Tracheophyta</taxon>
        <taxon>Spermatophyta</taxon>
        <taxon>Magnoliopsida</taxon>
        <taxon>eudicotyledons</taxon>
        <taxon>Gunneridae</taxon>
        <taxon>Pentapetalae</taxon>
        <taxon>rosids</taxon>
        <taxon>malvids</taxon>
        <taxon>Malvales</taxon>
        <taxon>Malvaceae</taxon>
        <taxon>Malvoideae</taxon>
        <taxon>Hibiscus</taxon>
    </lineage>
</organism>
<dbReference type="SUPFAM" id="SSF53756">
    <property type="entry name" value="UDP-Glycosyltransferase/glycogen phosphorylase"/>
    <property type="match status" value="1"/>
</dbReference>
<evidence type="ECO:0000313" key="6">
    <source>
        <dbReference type="EMBL" id="KAE8668615.1"/>
    </source>
</evidence>
<sequence>MEKKDTNRVHVLAIPYPSQGHINPMHQFSKRLSSKGLKATFVTTIFISQIMKPELTGSDIDFDRIPDGCDECGFSEAKSVDNYLVRLQDAGSRMLTELTQFCIIGAAFFMHACGVDYIYYYAHCGLLSLPVPSSAVPITIPSLPFLELRDMPSFTYVVGSYSSYFEMVLIQFSNVVQADFILVNTFYKLEQDGLKQTRFDFLWVIRSSEMAKVPDWFAKEMGDKSLIANWIPQTKVLPHEVAGYLFTHCGWNSTIEALCLGVSMVSMPQWTDQTTDAKLVEDVWKIGV</sequence>
<protein>
    <submittedName>
        <fullName evidence="6">UDP-glycosyltransferase 74E2</fullName>
    </submittedName>
</protein>
<evidence type="ECO:0000256" key="3">
    <source>
        <dbReference type="ARBA" id="ARBA00022679"/>
    </source>
</evidence>
<keyword evidence="4" id="KW-0472">Membrane</keyword>
<comment type="caution">
    <text evidence="6">The sequence shown here is derived from an EMBL/GenBank/DDBJ whole genome shotgun (WGS) entry which is preliminary data.</text>
</comment>
<dbReference type="InterPro" id="IPR058980">
    <property type="entry name" value="Glyco_transf_N"/>
</dbReference>
<dbReference type="AlphaFoldDB" id="A0A6A2XNU4"/>
<proteinExistence type="inferred from homology"/>
<dbReference type="PANTHER" id="PTHR11926">
    <property type="entry name" value="GLUCOSYL/GLUCURONOSYL TRANSFERASES"/>
    <property type="match status" value="1"/>
</dbReference>
<evidence type="ECO:0000256" key="4">
    <source>
        <dbReference type="SAM" id="Phobius"/>
    </source>
</evidence>
<dbReference type="Proteomes" id="UP000436088">
    <property type="component" value="Unassembled WGS sequence"/>
</dbReference>
<dbReference type="GO" id="GO:0080044">
    <property type="term" value="F:quercetin 7-O-glucosyltransferase activity"/>
    <property type="evidence" value="ECO:0007669"/>
    <property type="project" value="TreeGrafter"/>
</dbReference>
<dbReference type="GO" id="GO:0080043">
    <property type="term" value="F:quercetin 3-O-glucosyltransferase activity"/>
    <property type="evidence" value="ECO:0007669"/>
    <property type="project" value="TreeGrafter"/>
</dbReference>
<evidence type="ECO:0000256" key="1">
    <source>
        <dbReference type="ARBA" id="ARBA00009995"/>
    </source>
</evidence>
<keyword evidence="4" id="KW-1133">Transmembrane helix</keyword>